<gene>
    <name evidence="2" type="ORF">GCK32_003460</name>
</gene>
<dbReference type="Proteomes" id="UP001331761">
    <property type="component" value="Unassembled WGS sequence"/>
</dbReference>
<evidence type="ECO:0000313" key="3">
    <source>
        <dbReference type="Proteomes" id="UP001331761"/>
    </source>
</evidence>
<evidence type="ECO:0000256" key="1">
    <source>
        <dbReference type="SAM" id="MobiDB-lite"/>
    </source>
</evidence>
<reference evidence="2 3" key="1">
    <citation type="submission" date="2019-10" db="EMBL/GenBank/DDBJ databases">
        <title>Assembly and Annotation for the nematode Trichostrongylus colubriformis.</title>
        <authorList>
            <person name="Martin J."/>
        </authorList>
    </citation>
    <scope>NUCLEOTIDE SEQUENCE [LARGE SCALE GENOMIC DNA]</scope>
    <source>
        <strain evidence="2">G859</strain>
        <tissue evidence="2">Whole worm</tissue>
    </source>
</reference>
<feature type="compositionally biased region" description="Basic and acidic residues" evidence="1">
    <location>
        <begin position="286"/>
        <end position="296"/>
    </location>
</feature>
<organism evidence="2 3">
    <name type="scientific">Trichostrongylus colubriformis</name>
    <name type="common">Black scour worm</name>
    <dbReference type="NCBI Taxonomy" id="6319"/>
    <lineage>
        <taxon>Eukaryota</taxon>
        <taxon>Metazoa</taxon>
        <taxon>Ecdysozoa</taxon>
        <taxon>Nematoda</taxon>
        <taxon>Chromadorea</taxon>
        <taxon>Rhabditida</taxon>
        <taxon>Rhabditina</taxon>
        <taxon>Rhabditomorpha</taxon>
        <taxon>Strongyloidea</taxon>
        <taxon>Trichostrongylidae</taxon>
        <taxon>Trichostrongylus</taxon>
    </lineage>
</organism>
<protein>
    <submittedName>
        <fullName evidence="2">Uncharacterized protein</fullName>
    </submittedName>
</protein>
<feature type="region of interest" description="Disordered" evidence="1">
    <location>
        <begin position="191"/>
        <end position="224"/>
    </location>
</feature>
<proteinExistence type="predicted"/>
<accession>A0AAN8FDR7</accession>
<comment type="caution">
    <text evidence="2">The sequence shown here is derived from an EMBL/GenBank/DDBJ whole genome shotgun (WGS) entry which is preliminary data.</text>
</comment>
<sequence length="404" mass="44737">MPLVPCLLCCPGSSSSVETSECIDEKKAECATAVAAAAAENTHNVTKNELNGHATTATNDDVSADAMTTTTKVDGVDCSYEQGEGIRQHLIEAHAKFVAKAFLYPDLSCSIHYWLMACVEYGTPPNDPMISQICSTATTTTTSATTDAVEALCAATDTSPDDDSSNESTSADPLDFATLLTAFISNGSNSLLNGNSANGEKKSTRKRKTSSHDGVVAKRKSANNHHEMWNKRCFPDWKQKRPQWWSSDENSMTHHMNSFSTKENRETRTIDNDEVTAMIREAILSRESGDSIIRDEDRDDSEPRTPAPDGLHVDDRTCHLCWEESRYPGRHIAQKHLKKPLYECPVCEGFGSYEGCTVMKHIHKVITEQSRYIPTVQKPNLSVIWKGTLMKYETCKTDVSRIVR</sequence>
<feature type="region of interest" description="Disordered" evidence="1">
    <location>
        <begin position="286"/>
        <end position="311"/>
    </location>
</feature>
<dbReference type="AlphaFoldDB" id="A0AAN8FDR7"/>
<evidence type="ECO:0000313" key="2">
    <source>
        <dbReference type="EMBL" id="KAK5975170.1"/>
    </source>
</evidence>
<dbReference type="EMBL" id="WIXE01013353">
    <property type="protein sequence ID" value="KAK5975170.1"/>
    <property type="molecule type" value="Genomic_DNA"/>
</dbReference>
<name>A0AAN8FDR7_TRICO</name>
<keyword evidence="3" id="KW-1185">Reference proteome</keyword>